<evidence type="ECO:0000313" key="1">
    <source>
        <dbReference type="EMBL" id="PTE09716.1"/>
    </source>
</evidence>
<accession>A0A2T4IVN6</accession>
<dbReference type="EMBL" id="PZJX01000027">
    <property type="protein sequence ID" value="PTE09716.1"/>
    <property type="molecule type" value="Genomic_DNA"/>
</dbReference>
<reference evidence="1 2" key="1">
    <citation type="submission" date="2018-03" db="EMBL/GenBank/DDBJ databases">
        <title>Genome sequence of the symbiotic type strain Mesorhizobium helmanticense CSLC115NT isolated from Lotus corniculatus nodules.</title>
        <authorList>
            <person name="Sannazzaro A.I."/>
            <person name="Torres Tejerizo G.A."/>
            <person name="Dip D."/>
            <person name="Caballero M."/>
            <person name="Pistorio M."/>
            <person name="Estrella M.J."/>
        </authorList>
    </citation>
    <scope>NUCLEOTIDE SEQUENCE [LARGE SCALE GENOMIC DNA]</scope>
    <source>
        <strain evidence="1 2">CSLC115N</strain>
    </source>
</reference>
<dbReference type="Proteomes" id="UP000240259">
    <property type="component" value="Unassembled WGS sequence"/>
</dbReference>
<sequence>MTNRESENPYKAAYRAEQKIVSLIHAITDDLADQYFEKFADKPATVELREMQRLGIARFNIDKLRQARRQASKPSKNVYALRNPNWLADLANSAGRENEFGQLRADYEAAVSKTKEASSKVISRSIPRSYP</sequence>
<protein>
    <submittedName>
        <fullName evidence="1">Uncharacterized protein</fullName>
    </submittedName>
</protein>
<name>A0A2T4IVN6_9HYPH</name>
<comment type="caution">
    <text evidence="1">The sequence shown here is derived from an EMBL/GenBank/DDBJ whole genome shotgun (WGS) entry which is preliminary data.</text>
</comment>
<proteinExistence type="predicted"/>
<evidence type="ECO:0000313" key="2">
    <source>
        <dbReference type="Proteomes" id="UP000240259"/>
    </source>
</evidence>
<organism evidence="1 2">
    <name type="scientific">Mesorhizobium helmanticense</name>
    <dbReference type="NCBI Taxonomy" id="1776423"/>
    <lineage>
        <taxon>Bacteria</taxon>
        <taxon>Pseudomonadati</taxon>
        <taxon>Pseudomonadota</taxon>
        <taxon>Alphaproteobacteria</taxon>
        <taxon>Hyphomicrobiales</taxon>
        <taxon>Phyllobacteriaceae</taxon>
        <taxon>Mesorhizobium</taxon>
    </lineage>
</organism>
<keyword evidence="2" id="KW-1185">Reference proteome</keyword>
<dbReference type="AlphaFoldDB" id="A0A2T4IVN6"/>
<gene>
    <name evidence="1" type="ORF">C9427_13545</name>
</gene>